<keyword evidence="2" id="KW-1185">Reference proteome</keyword>
<organism evidence="1 2">
    <name type="scientific">Chrysodeixis includens</name>
    <name type="common">Soybean looper</name>
    <name type="synonym">Pseudoplusia includens</name>
    <dbReference type="NCBI Taxonomy" id="689277"/>
    <lineage>
        <taxon>Eukaryota</taxon>
        <taxon>Metazoa</taxon>
        <taxon>Ecdysozoa</taxon>
        <taxon>Arthropoda</taxon>
        <taxon>Hexapoda</taxon>
        <taxon>Insecta</taxon>
        <taxon>Pterygota</taxon>
        <taxon>Neoptera</taxon>
        <taxon>Endopterygota</taxon>
        <taxon>Lepidoptera</taxon>
        <taxon>Glossata</taxon>
        <taxon>Ditrysia</taxon>
        <taxon>Noctuoidea</taxon>
        <taxon>Noctuidae</taxon>
        <taxon>Plusiinae</taxon>
        <taxon>Chrysodeixis</taxon>
    </lineage>
</organism>
<dbReference type="Gene3D" id="2.40.10.10">
    <property type="entry name" value="Trypsin-like serine proteases"/>
    <property type="match status" value="1"/>
</dbReference>
<sequence>MTDLCCIKRIADETLDHTSSAGGRGGQNIEGCKAVVDLLELLRLINHTNYVLGTVSRVQRSCLVLTLSVLLVLNVVNSFPSINYTWLKYSDKYDAIVGISHKKKPICSGVLVNKFSVITAANPIYIHVKYYNPNKRKLYVHAIAGAFNKAVVHMVERVTYQSRRDRYRRPFGFDSRHSPIHDIAILCLFEPMQTFTEVIFLDQPGPWGEATTIREIRYPEYAQRHYGMRPIIGVETFKSSGVFSIAGHGFVDKQHVKQNTDLEVVDYEVGAVLKDCDHWVPRGWGHYICLLNVENFVGIAAGSALFYNRRFIGIGSFSVLRDNDSILLFTDLRKYHGMKSWRSYIDILEDHTEFGFNPDDKLSGTITIIAIWMRDAALRCIVRCHTYTHICENIPLRGDGLAHLVQAIKFMLMWRKLDVDRSSIICILAVRGAGIASAGGGHRRAVRSPLAATLARLATTIRLESPERAARTALAPPAKLYSFVASE</sequence>
<dbReference type="SUPFAM" id="SSF50494">
    <property type="entry name" value="Trypsin-like serine proteases"/>
    <property type="match status" value="1"/>
</dbReference>
<gene>
    <name evidence="1" type="ORF">CINC_LOCUS1139</name>
</gene>
<dbReference type="InterPro" id="IPR043504">
    <property type="entry name" value="Peptidase_S1_PA_chymotrypsin"/>
</dbReference>
<dbReference type="EMBL" id="LR824013">
    <property type="protein sequence ID" value="CAD0199444.1"/>
    <property type="molecule type" value="Genomic_DNA"/>
</dbReference>
<dbReference type="OrthoDB" id="7422719at2759"/>
<protein>
    <submittedName>
        <fullName evidence="1">Uncharacterized protein</fullName>
    </submittedName>
</protein>
<evidence type="ECO:0000313" key="1">
    <source>
        <dbReference type="EMBL" id="CAD0199444.1"/>
    </source>
</evidence>
<dbReference type="Proteomes" id="UP001154114">
    <property type="component" value="Chromosome 10"/>
</dbReference>
<evidence type="ECO:0000313" key="2">
    <source>
        <dbReference type="Proteomes" id="UP001154114"/>
    </source>
</evidence>
<dbReference type="InterPro" id="IPR009003">
    <property type="entry name" value="Peptidase_S1_PA"/>
</dbReference>
<reference evidence="1" key="1">
    <citation type="submission" date="2021-12" db="EMBL/GenBank/DDBJ databases">
        <authorList>
            <person name="King R."/>
        </authorList>
    </citation>
    <scope>NUCLEOTIDE SEQUENCE</scope>
</reference>
<accession>A0A9N8KWH6</accession>
<name>A0A9N8KWH6_CHRIL</name>
<proteinExistence type="predicted"/>
<dbReference type="AlphaFoldDB" id="A0A9N8KWH6"/>